<keyword evidence="2" id="KW-0808">Transferase</keyword>
<dbReference type="InterPro" id="IPR043502">
    <property type="entry name" value="DNA/RNA_pol_sf"/>
</dbReference>
<dbReference type="Pfam" id="PF00078">
    <property type="entry name" value="RVT_1"/>
    <property type="match status" value="1"/>
</dbReference>
<dbReference type="Proteomes" id="UP000663833">
    <property type="component" value="Unassembled WGS sequence"/>
</dbReference>
<evidence type="ECO:0000259" key="8">
    <source>
        <dbReference type="PROSITE" id="PS50878"/>
    </source>
</evidence>
<evidence type="ECO:0000256" key="6">
    <source>
        <dbReference type="ARBA" id="ARBA00022801"/>
    </source>
</evidence>
<keyword evidence="4" id="KW-0540">Nuclease</keyword>
<dbReference type="AlphaFoldDB" id="A0A817XLR7"/>
<dbReference type="GO" id="GO:0003964">
    <property type="term" value="F:RNA-directed DNA polymerase activity"/>
    <property type="evidence" value="ECO:0007669"/>
    <property type="project" value="UniProtKB-KW"/>
</dbReference>
<evidence type="ECO:0000313" key="16">
    <source>
        <dbReference type="EMBL" id="CAF4846929.1"/>
    </source>
</evidence>
<keyword evidence="7" id="KW-0695">RNA-directed DNA polymerase</keyword>
<dbReference type="Proteomes" id="UP000663838">
    <property type="component" value="Unassembled WGS sequence"/>
</dbReference>
<dbReference type="EMBL" id="CAJOBP010005651">
    <property type="protein sequence ID" value="CAF4474776.1"/>
    <property type="molecule type" value="Genomic_DNA"/>
</dbReference>
<dbReference type="Proteomes" id="UP000663873">
    <property type="component" value="Unassembled WGS sequence"/>
</dbReference>
<keyword evidence="18" id="KW-1185">Reference proteome</keyword>
<evidence type="ECO:0000313" key="17">
    <source>
        <dbReference type="Proteomes" id="UP000663865"/>
    </source>
</evidence>
<dbReference type="InterPro" id="IPR051320">
    <property type="entry name" value="Viral_Replic_Matur_Polypro"/>
</dbReference>
<protein>
    <recommendedName>
        <fullName evidence="8">Reverse transcriptase domain-containing protein</fullName>
    </recommendedName>
</protein>
<evidence type="ECO:0000256" key="5">
    <source>
        <dbReference type="ARBA" id="ARBA00022759"/>
    </source>
</evidence>
<dbReference type="GO" id="GO:0006508">
    <property type="term" value="P:proteolysis"/>
    <property type="evidence" value="ECO:0007669"/>
    <property type="project" value="UniProtKB-KW"/>
</dbReference>
<dbReference type="CDD" id="cd01647">
    <property type="entry name" value="RT_LTR"/>
    <property type="match status" value="1"/>
</dbReference>
<keyword evidence="3" id="KW-0548">Nucleotidyltransferase</keyword>
<dbReference type="PANTHER" id="PTHR33064:SF37">
    <property type="entry name" value="RIBONUCLEASE H"/>
    <property type="match status" value="1"/>
</dbReference>
<keyword evidence="6" id="KW-0378">Hydrolase</keyword>
<dbReference type="Proteomes" id="UP000663825">
    <property type="component" value="Unassembled WGS sequence"/>
</dbReference>
<feature type="domain" description="Reverse transcriptase" evidence="8">
    <location>
        <begin position="1"/>
        <end position="144"/>
    </location>
</feature>
<dbReference type="EMBL" id="CAJOBO010005208">
    <property type="protein sequence ID" value="CAF4539231.1"/>
    <property type="molecule type" value="Genomic_DNA"/>
</dbReference>
<evidence type="ECO:0000313" key="12">
    <source>
        <dbReference type="EMBL" id="CAF3498069.1"/>
    </source>
</evidence>
<dbReference type="EMBL" id="CAJNYU010002046">
    <property type="protein sequence ID" value="CAF3498069.1"/>
    <property type="molecule type" value="Genomic_DNA"/>
</dbReference>
<evidence type="ECO:0000313" key="18">
    <source>
        <dbReference type="Proteomes" id="UP000663873"/>
    </source>
</evidence>
<proteinExistence type="predicted"/>
<dbReference type="OrthoDB" id="427924at2759"/>
<dbReference type="EMBL" id="CAJNYV010000593">
    <property type="protein sequence ID" value="CAF3370283.1"/>
    <property type="molecule type" value="Genomic_DNA"/>
</dbReference>
<evidence type="ECO:0000256" key="3">
    <source>
        <dbReference type="ARBA" id="ARBA00022695"/>
    </source>
</evidence>
<evidence type="ECO:0000313" key="10">
    <source>
        <dbReference type="EMBL" id="CAF3345317.1"/>
    </source>
</evidence>
<comment type="caution">
    <text evidence="11">The sequence shown here is derived from an EMBL/GenBank/DDBJ whole genome shotgun (WGS) entry which is preliminary data.</text>
</comment>
<dbReference type="EMBL" id="CAJOBS010003146">
    <property type="protein sequence ID" value="CAF4846929.1"/>
    <property type="molecule type" value="Genomic_DNA"/>
</dbReference>
<evidence type="ECO:0000313" key="9">
    <source>
        <dbReference type="EMBL" id="CAF3229451.1"/>
    </source>
</evidence>
<evidence type="ECO:0000256" key="7">
    <source>
        <dbReference type="ARBA" id="ARBA00022918"/>
    </source>
</evidence>
<evidence type="ECO:0000313" key="15">
    <source>
        <dbReference type="EMBL" id="CAF4590792.1"/>
    </source>
</evidence>
<evidence type="ECO:0000313" key="14">
    <source>
        <dbReference type="EMBL" id="CAF4539231.1"/>
    </source>
</evidence>
<dbReference type="FunFam" id="3.10.10.10:FF:000007">
    <property type="entry name" value="Retrovirus-related Pol polyprotein from transposon 17.6-like Protein"/>
    <property type="match status" value="1"/>
</dbReference>
<evidence type="ECO:0000256" key="4">
    <source>
        <dbReference type="ARBA" id="ARBA00022722"/>
    </source>
</evidence>
<dbReference type="PROSITE" id="PS50878">
    <property type="entry name" value="RT_POL"/>
    <property type="match status" value="1"/>
</dbReference>
<evidence type="ECO:0000256" key="2">
    <source>
        <dbReference type="ARBA" id="ARBA00022679"/>
    </source>
</evidence>
<sequence length="184" mass="21042">MWWHLQNLGYVTLLTLDELQHDKFILTLDLRSGYWQVEMDASSKPLTAFVTHKGLFECTVMPFGLTNAPTTFQRLMNIVLAGLKWQCCLVYLDDIIVYSSTFKQHIKDLRKVFLALVGANLTLKASKCNFCRREMKLLWHLITPDGIKPDLGLIATIEKCARPTNIKGVQAFLGLTGYYRRTSP</sequence>
<dbReference type="Proteomes" id="UP000663862">
    <property type="component" value="Unassembled WGS sequence"/>
</dbReference>
<evidence type="ECO:0000313" key="11">
    <source>
        <dbReference type="EMBL" id="CAF3370283.1"/>
    </source>
</evidence>
<dbReference type="SUPFAM" id="SSF56672">
    <property type="entry name" value="DNA/RNA polymerases"/>
    <property type="match status" value="1"/>
</dbReference>
<dbReference type="EMBL" id="CAJNYD010000210">
    <property type="protein sequence ID" value="CAF3229451.1"/>
    <property type="molecule type" value="Genomic_DNA"/>
</dbReference>
<evidence type="ECO:0000313" key="13">
    <source>
        <dbReference type="EMBL" id="CAF4474776.1"/>
    </source>
</evidence>
<dbReference type="InterPro" id="IPR000477">
    <property type="entry name" value="RT_dom"/>
</dbReference>
<dbReference type="Gene3D" id="3.10.10.10">
    <property type="entry name" value="HIV Type 1 Reverse Transcriptase, subunit A, domain 1"/>
    <property type="match status" value="1"/>
</dbReference>
<dbReference type="EMBL" id="CAJOBQ010003035">
    <property type="protein sequence ID" value="CAF4590792.1"/>
    <property type="molecule type" value="Genomic_DNA"/>
</dbReference>
<dbReference type="GO" id="GO:0004519">
    <property type="term" value="F:endonuclease activity"/>
    <property type="evidence" value="ECO:0007669"/>
    <property type="project" value="UniProtKB-KW"/>
</dbReference>
<dbReference type="Proteomes" id="UP000663869">
    <property type="component" value="Unassembled WGS sequence"/>
</dbReference>
<keyword evidence="5" id="KW-0255">Endonuclease</keyword>
<dbReference type="Gene3D" id="3.30.70.270">
    <property type="match status" value="2"/>
</dbReference>
<dbReference type="Proteomes" id="UP000663865">
    <property type="component" value="Unassembled WGS sequence"/>
</dbReference>
<organism evidence="11 17">
    <name type="scientific">Rotaria socialis</name>
    <dbReference type="NCBI Taxonomy" id="392032"/>
    <lineage>
        <taxon>Eukaryota</taxon>
        <taxon>Metazoa</taxon>
        <taxon>Spiralia</taxon>
        <taxon>Gnathifera</taxon>
        <taxon>Rotifera</taxon>
        <taxon>Eurotatoria</taxon>
        <taxon>Bdelloidea</taxon>
        <taxon>Philodinida</taxon>
        <taxon>Philodinidae</taxon>
        <taxon>Rotaria</taxon>
    </lineage>
</organism>
<reference evidence="11" key="1">
    <citation type="submission" date="2021-02" db="EMBL/GenBank/DDBJ databases">
        <authorList>
            <person name="Nowell W R."/>
        </authorList>
    </citation>
    <scope>NUCLEOTIDE SEQUENCE</scope>
</reference>
<dbReference type="GO" id="GO:0008233">
    <property type="term" value="F:peptidase activity"/>
    <property type="evidence" value="ECO:0007669"/>
    <property type="project" value="UniProtKB-KW"/>
</dbReference>
<dbReference type="PANTHER" id="PTHR33064">
    <property type="entry name" value="POL PROTEIN"/>
    <property type="match status" value="1"/>
</dbReference>
<dbReference type="EMBL" id="CAJNXB010003896">
    <property type="protein sequence ID" value="CAF3345317.1"/>
    <property type="molecule type" value="Genomic_DNA"/>
</dbReference>
<accession>A0A817XLR7</accession>
<name>A0A817XLR7_9BILA</name>
<dbReference type="InterPro" id="IPR043128">
    <property type="entry name" value="Rev_trsase/Diguanyl_cyclase"/>
</dbReference>
<keyword evidence="1" id="KW-0645">Protease</keyword>
<gene>
    <name evidence="12" type="ORF">FME351_LOCUS16603</name>
    <name evidence="14" type="ORF">HFQ381_LOCUS30221</name>
    <name evidence="11" type="ORF">KIK155_LOCUS5326</name>
    <name evidence="9" type="ORF">LUA448_LOCUS3656</name>
    <name evidence="10" type="ORF">TIS948_LOCUS22761</name>
    <name evidence="16" type="ORF">TOA249_LOCUS26559</name>
    <name evidence="15" type="ORF">TSG867_LOCUS27193</name>
    <name evidence="13" type="ORF">UJA718_LOCUS24465</name>
</gene>
<dbReference type="Proteomes" id="UP000663851">
    <property type="component" value="Unassembled WGS sequence"/>
</dbReference>
<evidence type="ECO:0000256" key="1">
    <source>
        <dbReference type="ARBA" id="ARBA00022670"/>
    </source>
</evidence>